<dbReference type="EMBL" id="HE797309">
    <property type="protein sequence ID" value="CCM06381.1"/>
    <property type="molecule type" value="Genomic_DNA"/>
</dbReference>
<keyword evidence="4" id="KW-0158">Chromosome</keyword>
<evidence type="ECO:0000256" key="11">
    <source>
        <dbReference type="SAM" id="Coils"/>
    </source>
</evidence>
<dbReference type="PANTHER" id="PTHR48441">
    <property type="match status" value="1"/>
</dbReference>
<dbReference type="GO" id="GO:0051301">
    <property type="term" value="P:cell division"/>
    <property type="evidence" value="ECO:0007669"/>
    <property type="project" value="UniProtKB-KW"/>
</dbReference>
<name>J4ICG7_9APHY</name>
<dbReference type="AlphaFoldDB" id="J4ICG7"/>
<keyword evidence="9" id="KW-0131">Cell cycle</keyword>
<evidence type="ECO:0000256" key="1">
    <source>
        <dbReference type="ARBA" id="ARBA00004123"/>
    </source>
</evidence>
<dbReference type="STRING" id="599839.J4ICG7"/>
<comment type="subcellular location">
    <subcellularLocation>
        <location evidence="2">Chromosome</location>
        <location evidence="2">Centromere</location>
    </subcellularLocation>
    <subcellularLocation>
        <location evidence="1">Nucleus</location>
    </subcellularLocation>
</comment>
<evidence type="ECO:0000256" key="6">
    <source>
        <dbReference type="ARBA" id="ARBA00022776"/>
    </source>
</evidence>
<dbReference type="InParanoid" id="J4ICG7"/>
<gene>
    <name evidence="14" type="ORF">FIBRA_08640</name>
</gene>
<evidence type="ECO:0000256" key="9">
    <source>
        <dbReference type="ARBA" id="ARBA00023306"/>
    </source>
</evidence>
<protein>
    <submittedName>
        <fullName evidence="14">Uncharacterized protein</fullName>
    </submittedName>
</protein>
<dbReference type="Pfam" id="PF18595">
    <property type="entry name" value="Nuf2_DHR10-like"/>
    <property type="match status" value="1"/>
</dbReference>
<evidence type="ECO:0000256" key="10">
    <source>
        <dbReference type="ARBA" id="ARBA00023328"/>
    </source>
</evidence>
<evidence type="ECO:0000259" key="13">
    <source>
        <dbReference type="Pfam" id="PF18595"/>
    </source>
</evidence>
<keyword evidence="7 11" id="KW-0175">Coiled coil</keyword>
<keyword evidence="10" id="KW-0137">Centromere</keyword>
<dbReference type="Gene3D" id="1.10.418.60">
    <property type="entry name" value="Ncd80 complex, Nuf2 subunit"/>
    <property type="match status" value="1"/>
</dbReference>
<dbReference type="OrthoDB" id="8194677at2759"/>
<keyword evidence="5" id="KW-0132">Cell division</keyword>
<dbReference type="FunCoup" id="J4ICG7">
    <property type="interactions" value="62"/>
</dbReference>
<evidence type="ECO:0000256" key="7">
    <source>
        <dbReference type="ARBA" id="ARBA00023054"/>
    </source>
</evidence>
<sequence length="438" mass="50422">MAGQFWFPSMTVPEIVDAFNGWGYTISHEDVARPSPEFVLGIYSACLEQVTGINTSVLQSPAEAALAFSDNSDLYTDALSQNLLLYHLQRFAAAAQCADFSAKDLYFPEPERTRSLFSAFINFVKFSEQCESFITGLREKSANVIDERNKVAAEVIEVHQRVNAIKEKRAEDEPKCEVLRQENTSMTEQLVKYKETQLSLLKDLESLRQDIEAILQSKEDVNKESALISDAVSRTRSRIVQSPERIKRKIVTMGTTATEDKRTVATHETKIRDLQTKIAALLNIEKASDVRSCVEQLQVIEKETNALDASQKELTDLRDQLDQKKGERNELQMKRERVYKQLSNAQEKLERAQRHAEDKRLASQQTIERLQREYEEMAVERRDNDKQVEELRAEADEIERKMADHLKKNQAELNELLTEYWRLRHETGKVSVAQTLRY</sequence>
<feature type="coiled-coil region" evidence="11">
    <location>
        <begin position="176"/>
        <end position="224"/>
    </location>
</feature>
<keyword evidence="6" id="KW-0498">Mitosis</keyword>
<dbReference type="InterPro" id="IPR038275">
    <property type="entry name" value="Nuf2_N_sf"/>
</dbReference>
<feature type="domain" description="Kinetochore protein Nuf2 N-terminal" evidence="12">
    <location>
        <begin position="5"/>
        <end position="137"/>
    </location>
</feature>
<dbReference type="PANTHER" id="PTHR48441:SF1">
    <property type="entry name" value="NT-3"/>
    <property type="match status" value="1"/>
</dbReference>
<feature type="domain" description="Nuf2 DHR10-like" evidence="13">
    <location>
        <begin position="255"/>
        <end position="372"/>
    </location>
</feature>
<dbReference type="HOGENOM" id="CLU_025461_1_0_1"/>
<dbReference type="InterPro" id="IPR005549">
    <property type="entry name" value="Kinetochore_Nuf2_N"/>
</dbReference>
<evidence type="ECO:0000256" key="4">
    <source>
        <dbReference type="ARBA" id="ARBA00022454"/>
    </source>
</evidence>
<dbReference type="RefSeq" id="XP_012185664.1">
    <property type="nucleotide sequence ID" value="XM_012330274.1"/>
</dbReference>
<evidence type="ECO:0000256" key="5">
    <source>
        <dbReference type="ARBA" id="ARBA00022618"/>
    </source>
</evidence>
<evidence type="ECO:0000313" key="15">
    <source>
        <dbReference type="Proteomes" id="UP000006352"/>
    </source>
</evidence>
<organism evidence="14 15">
    <name type="scientific">Fibroporia radiculosa</name>
    <dbReference type="NCBI Taxonomy" id="599839"/>
    <lineage>
        <taxon>Eukaryota</taxon>
        <taxon>Fungi</taxon>
        <taxon>Dikarya</taxon>
        <taxon>Basidiomycota</taxon>
        <taxon>Agaricomycotina</taxon>
        <taxon>Agaricomycetes</taxon>
        <taxon>Polyporales</taxon>
        <taxon>Fibroporiaceae</taxon>
        <taxon>Fibroporia</taxon>
    </lineage>
</organism>
<feature type="coiled-coil region" evidence="11">
    <location>
        <begin position="300"/>
        <end position="426"/>
    </location>
</feature>
<dbReference type="Gene3D" id="1.10.287.1490">
    <property type="match status" value="1"/>
</dbReference>
<evidence type="ECO:0000256" key="2">
    <source>
        <dbReference type="ARBA" id="ARBA00004584"/>
    </source>
</evidence>
<dbReference type="GO" id="GO:0005634">
    <property type="term" value="C:nucleus"/>
    <property type="evidence" value="ECO:0007669"/>
    <property type="project" value="UniProtKB-SubCell"/>
</dbReference>
<dbReference type="GO" id="GO:0031262">
    <property type="term" value="C:Ndc80 complex"/>
    <property type="evidence" value="ECO:0007669"/>
    <property type="project" value="InterPro"/>
</dbReference>
<evidence type="ECO:0000256" key="8">
    <source>
        <dbReference type="ARBA" id="ARBA00023242"/>
    </source>
</evidence>
<evidence type="ECO:0000259" key="12">
    <source>
        <dbReference type="Pfam" id="PF03800"/>
    </source>
</evidence>
<keyword evidence="15" id="KW-1185">Reference proteome</keyword>
<dbReference type="Pfam" id="PF03800">
    <property type="entry name" value="Nuf2"/>
    <property type="match status" value="1"/>
</dbReference>
<evidence type="ECO:0000313" key="14">
    <source>
        <dbReference type="EMBL" id="CCM06381.1"/>
    </source>
</evidence>
<dbReference type="InterPro" id="IPR041112">
    <property type="entry name" value="Nuf2_DHR10-like"/>
</dbReference>
<evidence type="ECO:0000256" key="3">
    <source>
        <dbReference type="ARBA" id="ARBA00005498"/>
    </source>
</evidence>
<dbReference type="Proteomes" id="UP000006352">
    <property type="component" value="Unassembled WGS sequence"/>
</dbReference>
<comment type="similarity">
    <text evidence="3">Belongs to the NUF2 family.</text>
</comment>
<dbReference type="GeneID" id="24101281"/>
<keyword evidence="8" id="KW-0539">Nucleus</keyword>
<reference evidence="14 15" key="1">
    <citation type="journal article" date="2012" name="Appl. Environ. Microbiol.">
        <title>Short-read sequencing for genomic analysis of the brown rot fungus Fibroporia radiculosa.</title>
        <authorList>
            <person name="Tang J.D."/>
            <person name="Perkins A.D."/>
            <person name="Sonstegard T.S."/>
            <person name="Schroeder S.G."/>
            <person name="Burgess S.C."/>
            <person name="Diehl S.V."/>
        </authorList>
    </citation>
    <scope>NUCLEOTIDE SEQUENCE [LARGE SCALE GENOMIC DNA]</scope>
    <source>
        <strain evidence="14 15">TFFH 294</strain>
    </source>
</reference>
<proteinExistence type="inferred from homology"/>
<accession>J4ICG7</accession>